<keyword evidence="2" id="KW-1185">Reference proteome</keyword>
<dbReference type="RefSeq" id="WP_144239465.1">
    <property type="nucleotide sequence ID" value="NZ_CP007536.1"/>
</dbReference>
<proteinExistence type="predicted"/>
<dbReference type="SUPFAM" id="SSF53474">
    <property type="entry name" value="alpha/beta-Hydrolases"/>
    <property type="match status" value="1"/>
</dbReference>
<evidence type="ECO:0000313" key="1">
    <source>
        <dbReference type="EMBL" id="AIC14948.1"/>
    </source>
</evidence>
<dbReference type="HOGENOM" id="CLU_2662494_0_0_2"/>
<dbReference type="KEGG" id="nvn:NVIE_0750"/>
<dbReference type="Proteomes" id="UP000027093">
    <property type="component" value="Chromosome"/>
</dbReference>
<dbReference type="InterPro" id="IPR029058">
    <property type="entry name" value="AB_hydrolase_fold"/>
</dbReference>
<dbReference type="AlphaFoldDB" id="A0A060HHC8"/>
<name>A0A060HHC8_9ARCH</name>
<reference evidence="1 2" key="1">
    <citation type="journal article" date="2014" name="Int. J. Syst. Evol. Microbiol.">
        <title>Nitrososphaera viennensis gen. nov., sp. nov., an aerobic and mesophilic, ammonia-oxidizing archaeon from soil and a member of the archaeal phylum Thaumarchaeota.</title>
        <authorList>
            <person name="Stieglmeier M."/>
            <person name="Klingl A."/>
            <person name="Alves R.J."/>
            <person name="Rittmann S.K."/>
            <person name="Melcher M."/>
            <person name="Leisch N."/>
            <person name="Schleper C."/>
        </authorList>
    </citation>
    <scope>NUCLEOTIDE SEQUENCE [LARGE SCALE GENOMIC DNA]</scope>
    <source>
        <strain evidence="1">EN76</strain>
    </source>
</reference>
<dbReference type="Gene3D" id="3.40.50.1820">
    <property type="entry name" value="alpha/beta hydrolase"/>
    <property type="match status" value="1"/>
</dbReference>
<dbReference type="EMBL" id="CP007536">
    <property type="protein sequence ID" value="AIC14948.1"/>
    <property type="molecule type" value="Genomic_DNA"/>
</dbReference>
<accession>A0A060HHC8</accession>
<protein>
    <recommendedName>
        <fullName evidence="3">Peptidase S33 tripeptidyl aminopeptidase-like C-terminal domain-containing protein</fullName>
    </recommendedName>
</protein>
<evidence type="ECO:0000313" key="2">
    <source>
        <dbReference type="Proteomes" id="UP000027093"/>
    </source>
</evidence>
<dbReference type="OrthoDB" id="9890at2157"/>
<gene>
    <name evidence="1" type="ORF">NVIE_0750</name>
</gene>
<sequence length="75" mass="8327">MPTLVVHAKDDTLVDPSHSLYAAENIPNAQHVEFDSGGHVLLGHHQDAKSVVMDFLTQHSVTKPLSLHHQICQPW</sequence>
<organism evidence="1 2">
    <name type="scientific">Nitrososphaera viennensis EN76</name>
    <dbReference type="NCBI Taxonomy" id="926571"/>
    <lineage>
        <taxon>Archaea</taxon>
        <taxon>Nitrososphaerota</taxon>
        <taxon>Nitrososphaeria</taxon>
        <taxon>Nitrososphaerales</taxon>
        <taxon>Nitrososphaeraceae</taxon>
        <taxon>Nitrososphaera</taxon>
    </lineage>
</organism>
<dbReference type="GeneID" id="95649299"/>
<evidence type="ECO:0008006" key="3">
    <source>
        <dbReference type="Google" id="ProtNLM"/>
    </source>
</evidence>